<dbReference type="Gene3D" id="3.30.2090.10">
    <property type="entry name" value="Multidrug efflux transporter AcrB TolC docking domain, DN and DC subdomains"/>
    <property type="match status" value="2"/>
</dbReference>
<keyword evidence="1" id="KW-0812">Transmembrane</keyword>
<feature type="transmembrane region" description="Helical" evidence="1">
    <location>
        <begin position="864"/>
        <end position="882"/>
    </location>
</feature>
<dbReference type="InterPro" id="IPR027463">
    <property type="entry name" value="AcrB_DN_DC_subdom"/>
</dbReference>
<feature type="transmembrane region" description="Helical" evidence="1">
    <location>
        <begin position="915"/>
        <end position="940"/>
    </location>
</feature>
<dbReference type="PANTHER" id="PTHR32063:SF33">
    <property type="entry name" value="RND SUPERFAMILY EFFLUX PUMP PERMEASE COMPONENT"/>
    <property type="match status" value="1"/>
</dbReference>
<feature type="transmembrane region" description="Helical" evidence="1">
    <location>
        <begin position="460"/>
        <end position="478"/>
    </location>
</feature>
<dbReference type="Gene3D" id="3.30.70.1440">
    <property type="entry name" value="Multidrug efflux transporter AcrB pore domain"/>
    <property type="match status" value="1"/>
</dbReference>
<feature type="transmembrane region" description="Helical" evidence="1">
    <location>
        <begin position="12"/>
        <end position="37"/>
    </location>
</feature>
<organism evidence="2 3">
    <name type="scientific">Neptunicella marina</name>
    <dbReference type="NCBI Taxonomy" id="2125989"/>
    <lineage>
        <taxon>Bacteria</taxon>
        <taxon>Pseudomonadati</taxon>
        <taxon>Pseudomonadota</taxon>
        <taxon>Gammaproteobacteria</taxon>
        <taxon>Alteromonadales</taxon>
        <taxon>Alteromonadaceae</taxon>
        <taxon>Neptunicella</taxon>
    </lineage>
</organism>
<feature type="transmembrane region" description="Helical" evidence="1">
    <location>
        <begin position="529"/>
        <end position="551"/>
    </location>
</feature>
<dbReference type="SUPFAM" id="SSF82866">
    <property type="entry name" value="Multidrug efflux transporter AcrB transmembrane domain"/>
    <property type="match status" value="2"/>
</dbReference>
<dbReference type="Gene3D" id="3.30.70.1320">
    <property type="entry name" value="Multidrug efflux transporter AcrB pore domain like"/>
    <property type="match status" value="1"/>
</dbReference>
<feature type="transmembrane region" description="Helical" evidence="1">
    <location>
        <begin position="889"/>
        <end position="909"/>
    </location>
</feature>
<feature type="transmembrane region" description="Helical" evidence="1">
    <location>
        <begin position="388"/>
        <end position="413"/>
    </location>
</feature>
<protein>
    <submittedName>
        <fullName evidence="2">Efflux RND transporter permease subunit</fullName>
    </submittedName>
</protein>
<dbReference type="GO" id="GO:0042910">
    <property type="term" value="F:xenobiotic transmembrane transporter activity"/>
    <property type="evidence" value="ECO:0007669"/>
    <property type="project" value="TreeGrafter"/>
</dbReference>
<reference evidence="2" key="2">
    <citation type="submission" date="2020-08" db="EMBL/GenBank/DDBJ databases">
        <authorList>
            <person name="Lai Q."/>
        </authorList>
    </citation>
    <scope>NUCLEOTIDE SEQUENCE</scope>
    <source>
        <strain evidence="2">S27-2</strain>
    </source>
</reference>
<evidence type="ECO:0000256" key="1">
    <source>
        <dbReference type="SAM" id="Phobius"/>
    </source>
</evidence>
<dbReference type="Proteomes" id="UP000601768">
    <property type="component" value="Unassembled WGS sequence"/>
</dbReference>
<reference evidence="2" key="1">
    <citation type="journal article" date="2018" name="Int. J. Syst. Evol. Microbiol.">
        <title>Neptunicella marina gen. nov., sp. nov., isolated from surface seawater.</title>
        <authorList>
            <person name="Liu X."/>
            <person name="Lai Q."/>
            <person name="Du Y."/>
            <person name="Zhang X."/>
            <person name="Liu Z."/>
            <person name="Sun F."/>
            <person name="Shao Z."/>
        </authorList>
    </citation>
    <scope>NUCLEOTIDE SEQUENCE</scope>
    <source>
        <strain evidence="2">S27-2</strain>
    </source>
</reference>
<dbReference type="RefSeq" id="WP_186506930.1">
    <property type="nucleotide sequence ID" value="NZ_JACNEP010000007.1"/>
</dbReference>
<dbReference type="Gene3D" id="1.20.1640.10">
    <property type="entry name" value="Multidrug efflux transporter AcrB transmembrane domain"/>
    <property type="match status" value="2"/>
</dbReference>
<dbReference type="AlphaFoldDB" id="A0A8J6IV53"/>
<dbReference type="PRINTS" id="PR00702">
    <property type="entry name" value="ACRIFLAVINRP"/>
</dbReference>
<keyword evidence="1" id="KW-1133">Transmembrane helix</keyword>
<comment type="caution">
    <text evidence="2">The sequence shown here is derived from an EMBL/GenBank/DDBJ whole genome shotgun (WGS) entry which is preliminary data.</text>
</comment>
<keyword evidence="1" id="KW-0472">Membrane</keyword>
<accession>A0A8J6IV53</accession>
<evidence type="ECO:0000313" key="3">
    <source>
        <dbReference type="Proteomes" id="UP000601768"/>
    </source>
</evidence>
<name>A0A8J6IV53_9ALTE</name>
<feature type="transmembrane region" description="Helical" evidence="1">
    <location>
        <begin position="336"/>
        <end position="355"/>
    </location>
</feature>
<feature type="transmembrane region" description="Helical" evidence="1">
    <location>
        <begin position="433"/>
        <end position="454"/>
    </location>
</feature>
<dbReference type="Pfam" id="PF00873">
    <property type="entry name" value="ACR_tran"/>
    <property type="match status" value="1"/>
</dbReference>
<evidence type="ECO:0000313" key="2">
    <source>
        <dbReference type="EMBL" id="MBC3766410.1"/>
    </source>
</evidence>
<feature type="transmembrane region" description="Helical" evidence="1">
    <location>
        <begin position="961"/>
        <end position="980"/>
    </location>
</feature>
<dbReference type="SUPFAM" id="SSF82714">
    <property type="entry name" value="Multidrug efflux transporter AcrB TolC docking domain, DN and DC subdomains"/>
    <property type="match status" value="2"/>
</dbReference>
<dbReference type="EMBL" id="JACNEP010000007">
    <property type="protein sequence ID" value="MBC3766410.1"/>
    <property type="molecule type" value="Genomic_DNA"/>
</dbReference>
<dbReference type="SUPFAM" id="SSF82693">
    <property type="entry name" value="Multidrug efflux transporter AcrB pore domain, PN1, PN2, PC1 and PC2 subdomains"/>
    <property type="match status" value="2"/>
</dbReference>
<feature type="transmembrane region" description="Helical" evidence="1">
    <location>
        <begin position="992"/>
        <end position="1018"/>
    </location>
</feature>
<dbReference type="Gene3D" id="3.30.70.1430">
    <property type="entry name" value="Multidrug efflux transporter AcrB pore domain"/>
    <property type="match status" value="2"/>
</dbReference>
<feature type="transmembrane region" description="Helical" evidence="1">
    <location>
        <begin position="362"/>
        <end position="382"/>
    </location>
</feature>
<sequence>MSQTQPKERGLIAYFANNSVAANLMMAFIIIMGFIGYKTIQRQMFPNIEINYININATYRGASPQEIEEGILIKIEEALKDVTEIKKSVSRAFRNSGRISLEIYPNQDLQETLDKVKQRVDSIATFPADMEPVNVTQAEYRQDVIEMALVGDTELTNLKPVAKIVEDELLQLNNVSLVQLQAPDDEIAIEIQPDELRKYGLTLNNVAQAIRKYSANFSAGQIRTDAGLIAVRVENQHYNGDEFRNIPVKVGSNGAKVLLHEVASIHDQFTEGERYFKYSGKNAIMMSVKATKDQNTIPVAQSVKDFIAERNKTLPAGMELKVLVDMTYYLNARLDMMLSNLVQGAILVAIMLSLFLRFRLAFWVMLGLPICFLGAVMLMPVFGVSINILSLFAFIMVLGIVVDDAIVIGESAYTEVEKHGGGVENVIRGAKRVATPATFGVLTTIAVFAPFTLTSGPDGAFFYNIAIVVILCLVFSLIESKWILPAHLAHTHFKPVGEKHWRTRFNNAYFGFINGPYRRTVQRCVEWRWAVFCGFLAVLIISFGLIAANYVRMVPNPKVPHDFPRIAIEMNETVSDEATIDALKQIEGVVLDVEDEIKKEYGRGMMRDILSFNEDRTNARVLVPLVDEEERPFNTFELARRWREKMPEIAGMKSFTIQDDVNGGRDGGEFGYLLFGPDIETLNEAGRYFIELLQNEKGLYDISSTIDPASKEIQMSLKPVAYDLGLDLQNIASQIGASFYGGEAQRVIRNGEEVRVMVRYPKLTREQFSSLKYAIVTTPSGREVMLGDVVDLNEKPGISYIRREGGYRSVYVYGSIDEEAIEPNEVTKNIKENLLPKLKEAYPSVKTELGGAIEEQQAQQSEQIMFFFAGMIMVYILLAVPLKSYGQPIIIMSVIPFSLTGAIWGHYFFGLDLSMMSGFGLIAAAGVVINDSLVMTDYVNQCRKEGMRITDAVVEAGCTRFRAITLTSITTFVGILPIMFESSLQARFVIPMAVALGFAVLYATIVTLVLVPCLYLMLEDMKRPFVALKRKLSGNKQELELSEQH</sequence>
<dbReference type="InterPro" id="IPR001036">
    <property type="entry name" value="Acrflvin-R"/>
</dbReference>
<dbReference type="PANTHER" id="PTHR32063">
    <property type="match status" value="1"/>
</dbReference>
<keyword evidence="3" id="KW-1185">Reference proteome</keyword>
<gene>
    <name evidence="2" type="ORF">H8B19_11000</name>
</gene>
<proteinExistence type="predicted"/>
<dbReference type="GO" id="GO:0005886">
    <property type="term" value="C:plasma membrane"/>
    <property type="evidence" value="ECO:0007669"/>
    <property type="project" value="TreeGrafter"/>
</dbReference>